<evidence type="ECO:0000313" key="3">
    <source>
        <dbReference type="Proteomes" id="UP001151760"/>
    </source>
</evidence>
<reference evidence="2" key="2">
    <citation type="submission" date="2022-01" db="EMBL/GenBank/DDBJ databases">
        <authorList>
            <person name="Yamashiro T."/>
            <person name="Shiraishi A."/>
            <person name="Satake H."/>
            <person name="Nakayama K."/>
        </authorList>
    </citation>
    <scope>NUCLEOTIDE SEQUENCE</scope>
</reference>
<proteinExistence type="predicted"/>
<accession>A0ABQ5I7H8</accession>
<dbReference type="Proteomes" id="UP001151760">
    <property type="component" value="Unassembled WGS sequence"/>
</dbReference>
<evidence type="ECO:0000313" key="2">
    <source>
        <dbReference type="EMBL" id="GJT96036.1"/>
    </source>
</evidence>
<organism evidence="2 3">
    <name type="scientific">Tanacetum coccineum</name>
    <dbReference type="NCBI Taxonomy" id="301880"/>
    <lineage>
        <taxon>Eukaryota</taxon>
        <taxon>Viridiplantae</taxon>
        <taxon>Streptophyta</taxon>
        <taxon>Embryophyta</taxon>
        <taxon>Tracheophyta</taxon>
        <taxon>Spermatophyta</taxon>
        <taxon>Magnoliopsida</taxon>
        <taxon>eudicotyledons</taxon>
        <taxon>Gunneridae</taxon>
        <taxon>Pentapetalae</taxon>
        <taxon>asterids</taxon>
        <taxon>campanulids</taxon>
        <taxon>Asterales</taxon>
        <taxon>Asteraceae</taxon>
        <taxon>Asteroideae</taxon>
        <taxon>Anthemideae</taxon>
        <taxon>Anthemidinae</taxon>
        <taxon>Tanacetum</taxon>
    </lineage>
</organism>
<comment type="caution">
    <text evidence="2">The sequence shown here is derived from an EMBL/GenBank/DDBJ whole genome shotgun (WGS) entry which is preliminary data.</text>
</comment>
<feature type="region of interest" description="Disordered" evidence="1">
    <location>
        <begin position="122"/>
        <end position="142"/>
    </location>
</feature>
<feature type="compositionally biased region" description="Polar residues" evidence="1">
    <location>
        <begin position="129"/>
        <end position="142"/>
    </location>
</feature>
<evidence type="ECO:0000256" key="1">
    <source>
        <dbReference type="SAM" id="MobiDB-lite"/>
    </source>
</evidence>
<gene>
    <name evidence="2" type="ORF">Tco_1091554</name>
</gene>
<protein>
    <recommendedName>
        <fullName evidence="4">Ribosomal protein L15</fullName>
    </recommendedName>
</protein>
<dbReference type="EMBL" id="BQNB010020446">
    <property type="protein sequence ID" value="GJT96036.1"/>
    <property type="molecule type" value="Genomic_DNA"/>
</dbReference>
<evidence type="ECO:0008006" key="4">
    <source>
        <dbReference type="Google" id="ProtNLM"/>
    </source>
</evidence>
<name>A0ABQ5I7H8_9ASTR</name>
<reference evidence="2" key="1">
    <citation type="journal article" date="2022" name="Int. J. Mol. Sci.">
        <title>Draft Genome of Tanacetum Coccineum: Genomic Comparison of Closely Related Tanacetum-Family Plants.</title>
        <authorList>
            <person name="Yamashiro T."/>
            <person name="Shiraishi A."/>
            <person name="Nakayama K."/>
            <person name="Satake H."/>
        </authorList>
    </citation>
    <scope>NUCLEOTIDE SEQUENCE</scope>
</reference>
<sequence length="142" mass="16066">MGGTGRLRGKSFGLFGKTRHGPLKRTRHRVVGRRKHRPFRRRKHWPFEKRRYAIHLATYANAYGFLLESQQSIHGMDEYGMESSEIEAKKGATRVRYDPFPYVLEVKTMNLDGVITGNEGGWGGKKLVNDSQKGAGSGSSWA</sequence>
<keyword evidence="3" id="KW-1185">Reference proteome</keyword>